<feature type="region of interest" description="Disordered" evidence="3">
    <location>
        <begin position="493"/>
        <end position="519"/>
    </location>
</feature>
<accession>A0A175AAB1</accession>
<dbReference type="GO" id="GO:0009847">
    <property type="term" value="P:spore germination"/>
    <property type="evidence" value="ECO:0007669"/>
    <property type="project" value="InterPro"/>
</dbReference>
<evidence type="ECO:0000256" key="3">
    <source>
        <dbReference type="SAM" id="MobiDB-lite"/>
    </source>
</evidence>
<sequence>MSNSKKLPDLSEKSVESINSGDSRLAANLNINCSEVRRLMNNSSDLIIKYFLSDGHRMAVITCEGMIGKAELANLIFRPLVSAPPKIQDDNEFFTRVCSDMPIAEEQKQVYDYDSLCLYIMSGFAVLLCDGAGFGIAIGIQGFAHRSVDEPSTHINLRASREGFIEVVRTNVAMVRRRMKSPTLKTIMMTVGERSKTDVSVCYLTDKADMNIVNAVTDKLKNIPLNTIAGGEYLQSFLEDDDSVLFSQIYTTERPDVFVSKLYEGRVGIIVDGTPFALVLPCLFAENFVTMDDYTHKPYFSAFLRIIRFFAFIAGAVLPGLYVALCNFHPEMFRSALLLNIYSSEQTTAYPVFGECLIMYILYEIMREAGLRLPQSIGHAVSIVGGLVIGEISVSAGLMSAPVVLIIAATGLCSFAVPDLYDSCMILRLVFIVAGGTFGLFGITAVGVVIFFRFCSKNTYGVPYTAPFAPVTLKSIIRDTFRRESWKKLSDTDMTVQQLSGKAKSGHGAERTGGNEQDK</sequence>
<keyword evidence="2 4" id="KW-0472">Membrane</keyword>
<evidence type="ECO:0000256" key="2">
    <source>
        <dbReference type="ARBA" id="ARBA00023136"/>
    </source>
</evidence>
<feature type="transmembrane region" description="Helical" evidence="4">
    <location>
        <begin position="429"/>
        <end position="452"/>
    </location>
</feature>
<evidence type="ECO:0000313" key="6">
    <source>
        <dbReference type="Proteomes" id="UP000095662"/>
    </source>
</evidence>
<dbReference type="Pfam" id="PF03323">
    <property type="entry name" value="GerA"/>
    <property type="match status" value="1"/>
</dbReference>
<protein>
    <submittedName>
        <fullName evidence="5">Bacillus/Clostridium GerA spore germination protein</fullName>
    </submittedName>
</protein>
<comment type="similarity">
    <text evidence="1">Belongs to the GerABKA family.</text>
</comment>
<keyword evidence="4" id="KW-0812">Transmembrane</keyword>
<feature type="transmembrane region" description="Helical" evidence="4">
    <location>
        <begin position="306"/>
        <end position="325"/>
    </location>
</feature>
<dbReference type="PANTHER" id="PTHR22550:SF5">
    <property type="entry name" value="LEUCINE ZIPPER PROTEIN 4"/>
    <property type="match status" value="1"/>
</dbReference>
<evidence type="ECO:0000256" key="4">
    <source>
        <dbReference type="SAM" id="Phobius"/>
    </source>
</evidence>
<evidence type="ECO:0000313" key="5">
    <source>
        <dbReference type="EMBL" id="CUQ92791.1"/>
    </source>
</evidence>
<dbReference type="EMBL" id="CZBY01000036">
    <property type="protein sequence ID" value="CUQ92791.1"/>
    <property type="molecule type" value="Genomic_DNA"/>
</dbReference>
<dbReference type="PANTHER" id="PTHR22550">
    <property type="entry name" value="SPORE GERMINATION PROTEIN"/>
    <property type="match status" value="1"/>
</dbReference>
<dbReference type="OrthoDB" id="9772630at2"/>
<name>A0A175AAB1_9FIRM</name>
<dbReference type="Proteomes" id="UP000095662">
    <property type="component" value="Unassembled WGS sequence"/>
</dbReference>
<gene>
    <name evidence="5" type="ORF">ERS852540_02602</name>
</gene>
<dbReference type="AlphaFoldDB" id="A0A175AAB1"/>
<dbReference type="InterPro" id="IPR050768">
    <property type="entry name" value="UPF0353/GerABKA_families"/>
</dbReference>
<evidence type="ECO:0000256" key="1">
    <source>
        <dbReference type="ARBA" id="ARBA00005278"/>
    </source>
</evidence>
<dbReference type="PIRSF" id="PIRSF005690">
    <property type="entry name" value="GerBA"/>
    <property type="match status" value="1"/>
</dbReference>
<dbReference type="STRING" id="39492.ERS852540_02602"/>
<dbReference type="InterPro" id="IPR004995">
    <property type="entry name" value="Spore_Ger"/>
</dbReference>
<dbReference type="GO" id="GO:0016020">
    <property type="term" value="C:membrane"/>
    <property type="evidence" value="ECO:0007669"/>
    <property type="project" value="InterPro"/>
</dbReference>
<reference evidence="5 6" key="1">
    <citation type="submission" date="2015-09" db="EMBL/GenBank/DDBJ databases">
        <authorList>
            <consortium name="Pathogen Informatics"/>
        </authorList>
    </citation>
    <scope>NUCLEOTIDE SEQUENCE [LARGE SCALE GENOMIC DNA]</scope>
    <source>
        <strain evidence="5 6">2789STDY5834928</strain>
    </source>
</reference>
<proteinExistence type="inferred from homology"/>
<keyword evidence="4" id="KW-1133">Transmembrane helix</keyword>
<organism evidence="5 6">
    <name type="scientific">[Eubacterium] siraeum</name>
    <dbReference type="NCBI Taxonomy" id="39492"/>
    <lineage>
        <taxon>Bacteria</taxon>
        <taxon>Bacillati</taxon>
        <taxon>Bacillota</taxon>
        <taxon>Clostridia</taxon>
        <taxon>Eubacteriales</taxon>
        <taxon>Oscillospiraceae</taxon>
        <taxon>Oscillospiraceae incertae sedis</taxon>
    </lineage>
</organism>